<organism evidence="9 10">
    <name type="scientific">Sitophilus oryzae</name>
    <name type="common">Rice weevil</name>
    <name type="synonym">Curculio oryzae</name>
    <dbReference type="NCBI Taxonomy" id="7048"/>
    <lineage>
        <taxon>Eukaryota</taxon>
        <taxon>Metazoa</taxon>
        <taxon>Ecdysozoa</taxon>
        <taxon>Arthropoda</taxon>
        <taxon>Hexapoda</taxon>
        <taxon>Insecta</taxon>
        <taxon>Pterygota</taxon>
        <taxon>Neoptera</taxon>
        <taxon>Endopterygota</taxon>
        <taxon>Coleoptera</taxon>
        <taxon>Polyphaga</taxon>
        <taxon>Cucujiformia</taxon>
        <taxon>Curculionidae</taxon>
        <taxon>Dryophthorinae</taxon>
        <taxon>Sitophilus</taxon>
    </lineage>
</organism>
<dbReference type="RefSeq" id="XP_030758211.1">
    <property type="nucleotide sequence ID" value="XM_030902351.1"/>
</dbReference>
<comment type="subcellular location">
    <subcellularLocation>
        <location evidence="1 5 6">Nucleus</location>
    </subcellularLocation>
</comment>
<keyword evidence="4 5" id="KW-0539">Nucleus</keyword>
<evidence type="ECO:0000313" key="9">
    <source>
        <dbReference type="Proteomes" id="UP000504635"/>
    </source>
</evidence>
<evidence type="ECO:0000256" key="6">
    <source>
        <dbReference type="RuleBase" id="RU000682"/>
    </source>
</evidence>
<reference evidence="10" key="1">
    <citation type="submission" date="2025-08" db="UniProtKB">
        <authorList>
            <consortium name="RefSeq"/>
        </authorList>
    </citation>
    <scope>IDENTIFICATION</scope>
    <source>
        <tissue evidence="10">Gonads</tissue>
    </source>
</reference>
<keyword evidence="2 5" id="KW-0238">DNA-binding</keyword>
<dbReference type="KEGG" id="soy:115883919"/>
<dbReference type="PRINTS" id="PR00024">
    <property type="entry name" value="HOMEOBOX"/>
</dbReference>
<feature type="region of interest" description="Disordered" evidence="7">
    <location>
        <begin position="1"/>
        <end position="34"/>
    </location>
</feature>
<dbReference type="InterPro" id="IPR017970">
    <property type="entry name" value="Homeobox_CS"/>
</dbReference>
<dbReference type="CDD" id="cd00086">
    <property type="entry name" value="homeodomain"/>
    <property type="match status" value="1"/>
</dbReference>
<evidence type="ECO:0000259" key="8">
    <source>
        <dbReference type="PROSITE" id="PS50071"/>
    </source>
</evidence>
<gene>
    <name evidence="10" type="primary">LOC115883919</name>
</gene>
<name>A0A6J2Y4L7_SITOR</name>
<dbReference type="GO" id="GO:0000978">
    <property type="term" value="F:RNA polymerase II cis-regulatory region sequence-specific DNA binding"/>
    <property type="evidence" value="ECO:0007669"/>
    <property type="project" value="TreeGrafter"/>
</dbReference>
<accession>A0A6J2Y4L7</accession>
<dbReference type="Proteomes" id="UP000504635">
    <property type="component" value="Unplaced"/>
</dbReference>
<dbReference type="PANTHER" id="PTHR45664">
    <property type="entry name" value="PROTEIN ZERKNUELLT 1-RELATED"/>
    <property type="match status" value="1"/>
</dbReference>
<dbReference type="Pfam" id="PF00046">
    <property type="entry name" value="Homeodomain"/>
    <property type="match status" value="1"/>
</dbReference>
<dbReference type="InParanoid" id="A0A6J2Y4L7"/>
<dbReference type="Gene3D" id="1.10.10.60">
    <property type="entry name" value="Homeodomain-like"/>
    <property type="match status" value="1"/>
</dbReference>
<feature type="DNA-binding region" description="Homeobox" evidence="5">
    <location>
        <begin position="93"/>
        <end position="152"/>
    </location>
</feature>
<keyword evidence="9" id="KW-1185">Reference proteome</keyword>
<dbReference type="InterPro" id="IPR001356">
    <property type="entry name" value="HD"/>
</dbReference>
<protein>
    <submittedName>
        <fullName evidence="10">Homeobox protein Hox-B3-like</fullName>
    </submittedName>
</protein>
<dbReference type="PANTHER" id="PTHR45664:SF12">
    <property type="entry name" value="PANCREAS_DUODENUM HOMEOBOX PROTEIN 1"/>
    <property type="match status" value="1"/>
</dbReference>
<dbReference type="OrthoDB" id="6159439at2759"/>
<evidence type="ECO:0000256" key="2">
    <source>
        <dbReference type="ARBA" id="ARBA00023125"/>
    </source>
</evidence>
<evidence type="ECO:0000256" key="7">
    <source>
        <dbReference type="SAM" id="MobiDB-lite"/>
    </source>
</evidence>
<dbReference type="InterPro" id="IPR020479">
    <property type="entry name" value="HD_metazoa"/>
</dbReference>
<dbReference type="InterPro" id="IPR009057">
    <property type="entry name" value="Homeodomain-like_sf"/>
</dbReference>
<dbReference type="AlphaFoldDB" id="A0A6J2Y4L7"/>
<sequence>MSLYENNNMLPAVGMLGSGEPKHEMGTSETSEEANMSPVYNVQAFYDPLRYMYNPGAVAEDHPPMPIQLPTEGVPTEPNELLRLNNDRRNVPNKRVRTQYSSTQLVELEKEFIKSRYLCRPRRINLAQSLALTEKQIKVWFQNRRMKFKKETKARSPEGLNGRASADSSSSRGSSPPRPRSAERSMVVNRLMNHSVLNNLPYNYGTAPTCPPVQPVEAGLGASHWNGGMFDHQFQPVYPPFPVEAEYPNFPFSSSYPQQLYQGAAPAPAPPACVQASTSGMLYGAQELVPNPPRYVTPESGQESTSPPVLHEESYFAATGYTQL</sequence>
<dbReference type="GO" id="GO:0005634">
    <property type="term" value="C:nucleus"/>
    <property type="evidence" value="ECO:0007669"/>
    <property type="project" value="UniProtKB-SubCell"/>
</dbReference>
<dbReference type="GO" id="GO:0000981">
    <property type="term" value="F:DNA-binding transcription factor activity, RNA polymerase II-specific"/>
    <property type="evidence" value="ECO:0007669"/>
    <property type="project" value="InterPro"/>
</dbReference>
<feature type="domain" description="Homeobox" evidence="8">
    <location>
        <begin position="91"/>
        <end position="151"/>
    </location>
</feature>
<evidence type="ECO:0000256" key="4">
    <source>
        <dbReference type="ARBA" id="ARBA00023242"/>
    </source>
</evidence>
<dbReference type="GO" id="GO:0045944">
    <property type="term" value="P:positive regulation of transcription by RNA polymerase II"/>
    <property type="evidence" value="ECO:0007669"/>
    <property type="project" value="UniProtKB-ARBA"/>
</dbReference>
<evidence type="ECO:0000256" key="3">
    <source>
        <dbReference type="ARBA" id="ARBA00023155"/>
    </source>
</evidence>
<evidence type="ECO:0000256" key="5">
    <source>
        <dbReference type="PROSITE-ProRule" id="PRU00108"/>
    </source>
</evidence>
<dbReference type="PROSITE" id="PS00027">
    <property type="entry name" value="HOMEOBOX_1"/>
    <property type="match status" value="1"/>
</dbReference>
<dbReference type="PROSITE" id="PS50071">
    <property type="entry name" value="HOMEOBOX_2"/>
    <property type="match status" value="1"/>
</dbReference>
<dbReference type="GeneID" id="115883919"/>
<feature type="region of interest" description="Disordered" evidence="7">
    <location>
        <begin position="150"/>
        <end position="183"/>
    </location>
</feature>
<evidence type="ECO:0000313" key="10">
    <source>
        <dbReference type="RefSeq" id="XP_030758211.1"/>
    </source>
</evidence>
<dbReference type="SMART" id="SM00389">
    <property type="entry name" value="HOX"/>
    <property type="match status" value="1"/>
</dbReference>
<proteinExistence type="predicted"/>
<keyword evidence="3 5" id="KW-0371">Homeobox</keyword>
<dbReference type="SUPFAM" id="SSF46689">
    <property type="entry name" value="Homeodomain-like"/>
    <property type="match status" value="1"/>
</dbReference>
<feature type="compositionally biased region" description="Low complexity" evidence="7">
    <location>
        <begin position="163"/>
        <end position="175"/>
    </location>
</feature>
<evidence type="ECO:0000256" key="1">
    <source>
        <dbReference type="ARBA" id="ARBA00004123"/>
    </source>
</evidence>